<evidence type="ECO:0000256" key="2">
    <source>
        <dbReference type="SAM" id="SignalP"/>
    </source>
</evidence>
<dbReference type="PROSITE" id="PS51257">
    <property type="entry name" value="PROKAR_LIPOPROTEIN"/>
    <property type="match status" value="1"/>
</dbReference>
<proteinExistence type="predicted"/>
<dbReference type="EMBL" id="JBEXZR010000009">
    <property type="protein sequence ID" value="MEU0708287.1"/>
    <property type="molecule type" value="Genomic_DNA"/>
</dbReference>
<feature type="region of interest" description="Disordered" evidence="1">
    <location>
        <begin position="35"/>
        <end position="56"/>
    </location>
</feature>
<keyword evidence="4" id="KW-1185">Reference proteome</keyword>
<evidence type="ECO:0000256" key="1">
    <source>
        <dbReference type="SAM" id="MobiDB-lite"/>
    </source>
</evidence>
<dbReference type="Proteomes" id="UP001550378">
    <property type="component" value="Unassembled WGS sequence"/>
</dbReference>
<feature type="signal peptide" evidence="2">
    <location>
        <begin position="1"/>
        <end position="27"/>
    </location>
</feature>
<accession>A0ABV2W442</accession>
<evidence type="ECO:0000313" key="4">
    <source>
        <dbReference type="Proteomes" id="UP001550378"/>
    </source>
</evidence>
<organism evidence="3 4">
    <name type="scientific">Streptomyces lavendulocolor</name>
    <dbReference type="NCBI Taxonomy" id="67316"/>
    <lineage>
        <taxon>Bacteria</taxon>
        <taxon>Bacillati</taxon>
        <taxon>Actinomycetota</taxon>
        <taxon>Actinomycetes</taxon>
        <taxon>Kitasatosporales</taxon>
        <taxon>Streptomycetaceae</taxon>
        <taxon>Streptomyces</taxon>
    </lineage>
</organism>
<feature type="compositionally biased region" description="Low complexity" evidence="1">
    <location>
        <begin position="125"/>
        <end position="136"/>
    </location>
</feature>
<evidence type="ECO:0008006" key="5">
    <source>
        <dbReference type="Google" id="ProtNLM"/>
    </source>
</evidence>
<comment type="caution">
    <text evidence="3">The sequence shown here is derived from an EMBL/GenBank/DDBJ whole genome shotgun (WGS) entry which is preliminary data.</text>
</comment>
<feature type="compositionally biased region" description="Low complexity" evidence="1">
    <location>
        <begin position="35"/>
        <end position="48"/>
    </location>
</feature>
<sequence>MRSTSLSRPVLVAALGCVILSACGTHDATTARTSAGSAVQAAATASPSPGDGDGDAEMRFLALNDRVLRACAPEAPDSPDGGVPRPEDLPGWEGVHTPRYGPGETPPGVPAADGSIPVPLDDPARPASAPGASGPEPAEEVPLTGIETCYGNEHAQRVRAAFRDARPSTREAMRKRLTGLDYPAARILPMPDHAGAPRVRVDLRQLGGHVVLEVTGAGTGVDAEAFGAPGTEDVDVTEVKRQPETRPEAR</sequence>
<protein>
    <recommendedName>
        <fullName evidence="5">Lipoprotein</fullName>
    </recommendedName>
</protein>
<name>A0ABV2W442_9ACTN</name>
<keyword evidence="2" id="KW-0732">Signal</keyword>
<reference evidence="3 4" key="1">
    <citation type="submission" date="2024-06" db="EMBL/GenBank/DDBJ databases">
        <title>The Natural Products Discovery Center: Release of the First 8490 Sequenced Strains for Exploring Actinobacteria Biosynthetic Diversity.</title>
        <authorList>
            <person name="Kalkreuter E."/>
            <person name="Kautsar S.A."/>
            <person name="Yang D."/>
            <person name="Bader C.D."/>
            <person name="Teijaro C.N."/>
            <person name="Fluegel L."/>
            <person name="Davis C.M."/>
            <person name="Simpson J.R."/>
            <person name="Lauterbach L."/>
            <person name="Steele A.D."/>
            <person name="Gui C."/>
            <person name="Meng S."/>
            <person name="Li G."/>
            <person name="Viehrig K."/>
            <person name="Ye F."/>
            <person name="Su P."/>
            <person name="Kiefer A.F."/>
            <person name="Nichols A."/>
            <person name="Cepeda A.J."/>
            <person name="Yan W."/>
            <person name="Fan B."/>
            <person name="Jiang Y."/>
            <person name="Adhikari A."/>
            <person name="Zheng C.-J."/>
            <person name="Schuster L."/>
            <person name="Cowan T.M."/>
            <person name="Smanski M.J."/>
            <person name="Chevrette M.G."/>
            <person name="De Carvalho L.P.S."/>
            <person name="Shen B."/>
        </authorList>
    </citation>
    <scope>NUCLEOTIDE SEQUENCE [LARGE SCALE GENOMIC DNA]</scope>
    <source>
        <strain evidence="3 4">NPDC006337</strain>
    </source>
</reference>
<feature type="compositionally biased region" description="Basic and acidic residues" evidence="1">
    <location>
        <begin position="237"/>
        <end position="250"/>
    </location>
</feature>
<dbReference type="RefSeq" id="WP_359658918.1">
    <property type="nucleotide sequence ID" value="NZ_JBEXZP010000433.1"/>
</dbReference>
<feature type="chain" id="PRO_5046082706" description="Lipoprotein" evidence="2">
    <location>
        <begin position="28"/>
        <end position="250"/>
    </location>
</feature>
<feature type="region of interest" description="Disordered" evidence="1">
    <location>
        <begin position="72"/>
        <end position="140"/>
    </location>
</feature>
<feature type="region of interest" description="Disordered" evidence="1">
    <location>
        <begin position="221"/>
        <end position="250"/>
    </location>
</feature>
<evidence type="ECO:0000313" key="3">
    <source>
        <dbReference type="EMBL" id="MEU0708287.1"/>
    </source>
</evidence>
<gene>
    <name evidence="3" type="ORF">ABZ508_13110</name>
</gene>